<dbReference type="SUPFAM" id="SSF63829">
    <property type="entry name" value="Calcium-dependent phosphotriesterase"/>
    <property type="match status" value="1"/>
</dbReference>
<feature type="domain" description="SMP-30/Gluconolactonase/LRE-like region" evidence="3">
    <location>
        <begin position="87"/>
        <end position="239"/>
    </location>
</feature>
<dbReference type="PANTHER" id="PTHR19328">
    <property type="entry name" value="HEDGEHOG-INTERACTING PROTEIN"/>
    <property type="match status" value="1"/>
</dbReference>
<keyword evidence="1" id="KW-0732">Signal</keyword>
<dbReference type="RefSeq" id="WP_210660321.1">
    <property type="nucleotide sequence ID" value="NZ_JAGKQQ010000001.1"/>
</dbReference>
<gene>
    <name evidence="4" type="ORF">J8F10_30550</name>
</gene>
<proteinExistence type="predicted"/>
<accession>A0ABS5C1S1</accession>
<feature type="signal peptide" evidence="1">
    <location>
        <begin position="1"/>
        <end position="18"/>
    </location>
</feature>
<dbReference type="PANTHER" id="PTHR19328:SF75">
    <property type="entry name" value="ALDOSE SUGAR DEHYDROGENASE YLII"/>
    <property type="match status" value="1"/>
</dbReference>
<evidence type="ECO:0000313" key="5">
    <source>
        <dbReference type="Proteomes" id="UP000676565"/>
    </source>
</evidence>
<comment type="caution">
    <text evidence="4">The sequence shown here is derived from an EMBL/GenBank/DDBJ whole genome shotgun (WGS) entry which is preliminary data.</text>
</comment>
<sequence length="672" mass="73481">MTRYLSLAALLLVAPVSAAELPTPLATGLVNPESVVVGPDGKIYVTVIGEFDKDGDGAVVTIENGKVTPFVKDLDDPKGIALFQNWLFVTDKTKVLRINRQTGKSDVFAAAKAFPVEPKYLNDVVVDPENGLVYVSDSGAKGSGGAVYRINQKGGVSLVVDEKKLPGLNTPNGLTLDGSSHLILADFGAGTLHRIKLVDGSNEKIADGLPGADGLTWDHYGRLFVSCHQAGKLFVIPRPGDKPVLAAEGFQSAADTCLDATGKFILVPDMKGGTLSAIPAQVPGAPVDESPLALKTDVAFPDLKWTGWNPETASGRPNPLRPLVLTHAGDGSNRVFVGTQHGVVHVFANDQKATETKVFLDIQDRVKYNDNTNEEGFLGMAFHPKFKEKGEVFVFYTPKKENKVNVVSRFRLNKTDPTKLDPASEEQIIRFENKLFWNHDGGTLCFGPDGYLYVIHGDGGQGGDPQENGQNLGALYGKILRLDIDKKDEGKNYAVPKDNPFVDTKGARPEIWAYGIRNIWRMSFDRKTGKLWAGEVGQNLYEEINIIEKGGNYGWNIRESLHPFGPKGVGPRKDLIDPIWEYHHNVGKSITGGGVYRGKALPELEGHYLYADYVTSKIWALKYDETAKRVTANRTIKDPEKPVLSFGEDEQGEMYFLIVAANGKGIYRFVKQ</sequence>
<organism evidence="4 5">
    <name type="scientific">Gemmata palustris</name>
    <dbReference type="NCBI Taxonomy" id="2822762"/>
    <lineage>
        <taxon>Bacteria</taxon>
        <taxon>Pseudomonadati</taxon>
        <taxon>Planctomycetota</taxon>
        <taxon>Planctomycetia</taxon>
        <taxon>Gemmatales</taxon>
        <taxon>Gemmataceae</taxon>
        <taxon>Gemmata</taxon>
    </lineage>
</organism>
<evidence type="ECO:0000259" key="3">
    <source>
        <dbReference type="Pfam" id="PF08450"/>
    </source>
</evidence>
<evidence type="ECO:0000259" key="2">
    <source>
        <dbReference type="Pfam" id="PF07995"/>
    </source>
</evidence>
<evidence type="ECO:0000256" key="1">
    <source>
        <dbReference type="SAM" id="SignalP"/>
    </source>
</evidence>
<evidence type="ECO:0000313" key="4">
    <source>
        <dbReference type="EMBL" id="MBP3959607.1"/>
    </source>
</evidence>
<dbReference type="Pfam" id="PF08450">
    <property type="entry name" value="SGL"/>
    <property type="match status" value="1"/>
</dbReference>
<feature type="chain" id="PRO_5045835921" evidence="1">
    <location>
        <begin position="19"/>
        <end position="672"/>
    </location>
</feature>
<reference evidence="4 5" key="1">
    <citation type="submission" date="2021-04" db="EMBL/GenBank/DDBJ databases">
        <authorList>
            <person name="Ivanova A."/>
        </authorList>
    </citation>
    <scope>NUCLEOTIDE SEQUENCE [LARGE SCALE GENOMIC DNA]</scope>
    <source>
        <strain evidence="4 5">G18</strain>
    </source>
</reference>
<keyword evidence="5" id="KW-1185">Reference proteome</keyword>
<dbReference type="Proteomes" id="UP000676565">
    <property type="component" value="Unassembled WGS sequence"/>
</dbReference>
<protein>
    <submittedName>
        <fullName evidence="4">PQQ-dependent sugar dehydrogenase</fullName>
    </submittedName>
</protein>
<dbReference type="InterPro" id="IPR013658">
    <property type="entry name" value="SGL"/>
</dbReference>
<dbReference type="InterPro" id="IPR011041">
    <property type="entry name" value="Quinoprot_gluc/sorb_DH_b-prop"/>
</dbReference>
<name>A0ABS5C1S1_9BACT</name>
<dbReference type="Pfam" id="PF07995">
    <property type="entry name" value="GSDH"/>
    <property type="match status" value="1"/>
</dbReference>
<feature type="domain" description="Glucose/Sorbosone dehydrogenase" evidence="2">
    <location>
        <begin position="322"/>
        <end position="664"/>
    </location>
</feature>
<dbReference type="EMBL" id="JAGKQQ010000001">
    <property type="protein sequence ID" value="MBP3959607.1"/>
    <property type="molecule type" value="Genomic_DNA"/>
</dbReference>
<dbReference type="InterPro" id="IPR012938">
    <property type="entry name" value="Glc/Sorbosone_DH"/>
</dbReference>
<dbReference type="SUPFAM" id="SSF50952">
    <property type="entry name" value="Soluble quinoprotein glucose dehydrogenase"/>
    <property type="match status" value="1"/>
</dbReference>
<dbReference type="Gene3D" id="2.120.10.30">
    <property type="entry name" value="TolB, C-terminal domain"/>
    <property type="match status" value="2"/>
</dbReference>
<dbReference type="InterPro" id="IPR011042">
    <property type="entry name" value="6-blade_b-propeller_TolB-like"/>
</dbReference>